<protein>
    <recommendedName>
        <fullName evidence="3">Terminase small subunit</fullName>
    </recommendedName>
</protein>
<gene>
    <name evidence="1" type="ORF">ACGRQ9_17365</name>
</gene>
<proteinExistence type="predicted"/>
<evidence type="ECO:0008006" key="3">
    <source>
        <dbReference type="Google" id="ProtNLM"/>
    </source>
</evidence>
<sequence>MNNEKRFWNTTELEQFGKHRSTIRKNLKAAGIEPTAFKGATPLYDVVQVAPYLCQRPVKESDAPDLMGFKSAAELRAYIQAQTEKLNLMAAAGETISKVEHEQEMGALIGSIKTFKDKVITRIETAIPNVSTHQLEELERLLDFDLGALSEQIASDQIVMNQKERE</sequence>
<name>A0ABW7J0G0_9VIBR</name>
<evidence type="ECO:0000313" key="2">
    <source>
        <dbReference type="Proteomes" id="UP001607151"/>
    </source>
</evidence>
<dbReference type="EMBL" id="JBIHSN010000003">
    <property type="protein sequence ID" value="MFH0267217.1"/>
    <property type="molecule type" value="Genomic_DNA"/>
</dbReference>
<evidence type="ECO:0000313" key="1">
    <source>
        <dbReference type="EMBL" id="MFH0267217.1"/>
    </source>
</evidence>
<accession>A0ABW7J0G0</accession>
<keyword evidence="2" id="KW-1185">Reference proteome</keyword>
<comment type="caution">
    <text evidence="1">The sequence shown here is derived from an EMBL/GenBank/DDBJ whole genome shotgun (WGS) entry which is preliminary data.</text>
</comment>
<dbReference type="Proteomes" id="UP001607151">
    <property type="component" value="Unassembled WGS sequence"/>
</dbReference>
<dbReference type="RefSeq" id="WP_394608731.1">
    <property type="nucleotide sequence ID" value="NZ_JBIHSN010000003.1"/>
</dbReference>
<reference evidence="1 2" key="1">
    <citation type="submission" date="2024-10" db="EMBL/GenBank/DDBJ databases">
        <authorList>
            <person name="Yibar A."/>
            <person name="Saticioglu I.B."/>
            <person name="Duman M."/>
            <person name="Ajmi N."/>
            <person name="Gurler F."/>
            <person name="Ay H."/>
            <person name="Onuk E."/>
            <person name="Guler S."/>
            <person name="Romalde J.L."/>
        </authorList>
    </citation>
    <scope>NUCLEOTIDE SEQUENCE [LARGE SCALE GENOMIC DNA]</scope>
    <source>
        <strain evidence="1 2">14-MA-B</strain>
    </source>
</reference>
<organism evidence="1 2">
    <name type="scientific">Vibrio rumoiensis</name>
    <dbReference type="NCBI Taxonomy" id="76258"/>
    <lineage>
        <taxon>Bacteria</taxon>
        <taxon>Pseudomonadati</taxon>
        <taxon>Pseudomonadota</taxon>
        <taxon>Gammaproteobacteria</taxon>
        <taxon>Vibrionales</taxon>
        <taxon>Vibrionaceae</taxon>
        <taxon>Vibrio</taxon>
    </lineage>
</organism>